<comment type="caution">
    <text evidence="1">The sequence shown here is derived from an EMBL/GenBank/DDBJ whole genome shotgun (WGS) entry which is preliminary data.</text>
</comment>
<organism evidence="1 2">
    <name type="scientific">Fischerella major NIES-592</name>
    <dbReference type="NCBI Taxonomy" id="210994"/>
    <lineage>
        <taxon>Bacteria</taxon>
        <taxon>Bacillati</taxon>
        <taxon>Cyanobacteriota</taxon>
        <taxon>Cyanophyceae</taxon>
        <taxon>Nostocales</taxon>
        <taxon>Hapalosiphonaceae</taxon>
        <taxon>Fischerella</taxon>
    </lineage>
</organism>
<dbReference type="Proteomes" id="UP000186391">
    <property type="component" value="Unassembled WGS sequence"/>
</dbReference>
<name>A0A1U7GY37_9CYAN</name>
<dbReference type="AlphaFoldDB" id="A0A1U7GY37"/>
<gene>
    <name evidence="1" type="ORF">NIES592_14740</name>
</gene>
<sequence>MMNWKKFRILLLILCVSNVLFVLGQVTLLPKRDKSTVDNFVFPEVVTLPQWQLKSSRDLSQHIQNNSELLAQRNYQYIHRDLPLEIEMRYVKIGDVNQLIKKYTQISSSVIVRKREGVGYYGLGVEQQTAFLSACINLQGYSTFTNTEFNQSQRPNNLYWELLLSWLFAQKQVIKDKHCLWSHLSIPLKNSSPEATYQVLESAWFSWHQYWHSRLQKP</sequence>
<reference evidence="1 2" key="1">
    <citation type="submission" date="2016-11" db="EMBL/GenBank/DDBJ databases">
        <title>Draft Genome Sequences of Nine Cyanobacterial Strains from Diverse Habitats.</title>
        <authorList>
            <person name="Zhu T."/>
            <person name="Hou S."/>
            <person name="Lu X."/>
            <person name="Hess W.R."/>
        </authorList>
    </citation>
    <scope>NUCLEOTIDE SEQUENCE [LARGE SCALE GENOMIC DNA]</scope>
    <source>
        <strain evidence="1 2">NIES-592</strain>
    </source>
</reference>
<dbReference type="OrthoDB" id="582709at2"/>
<dbReference type="InterPro" id="IPR026411">
    <property type="entry name" value="Cyanosort_A_assoc"/>
</dbReference>
<evidence type="ECO:0000313" key="1">
    <source>
        <dbReference type="EMBL" id="OKH13324.1"/>
    </source>
</evidence>
<proteinExistence type="predicted"/>
<protein>
    <submittedName>
        <fullName evidence="1">Cyanoexosortase A system-associated protein</fullName>
    </submittedName>
</protein>
<dbReference type="EMBL" id="MRCA01000007">
    <property type="protein sequence ID" value="OKH13324.1"/>
    <property type="molecule type" value="Genomic_DNA"/>
</dbReference>
<dbReference type="NCBIfam" id="TIGR04153">
    <property type="entry name" value="cyanosortA_assc"/>
    <property type="match status" value="1"/>
</dbReference>
<accession>A0A1U7GY37</accession>
<evidence type="ECO:0000313" key="2">
    <source>
        <dbReference type="Proteomes" id="UP000186391"/>
    </source>
</evidence>
<dbReference type="RefSeq" id="WP_073556144.1">
    <property type="nucleotide sequence ID" value="NZ_MRCA01000007.1"/>
</dbReference>
<keyword evidence="2" id="KW-1185">Reference proteome</keyword>